<dbReference type="EMBL" id="QEKK01000011">
    <property type="protein sequence ID" value="PVY47063.1"/>
    <property type="molecule type" value="Genomic_DNA"/>
</dbReference>
<reference evidence="1 2" key="1">
    <citation type="submission" date="2018-04" db="EMBL/GenBank/DDBJ databases">
        <title>Genomic Encyclopedia of Type Strains, Phase IV (KMG-IV): sequencing the most valuable type-strain genomes for metagenomic binning, comparative biology and taxonomic classification.</title>
        <authorList>
            <person name="Goeker M."/>
        </authorList>
    </citation>
    <scope>NUCLEOTIDE SEQUENCE [LARGE SCALE GENOMIC DNA]</scope>
    <source>
        <strain evidence="1 2">DSM 26588</strain>
    </source>
</reference>
<accession>A0A2U1BEM0</accession>
<dbReference type="Proteomes" id="UP000245778">
    <property type="component" value="Unassembled WGS sequence"/>
</dbReference>
<dbReference type="InterPro" id="IPR021080">
    <property type="entry name" value="Minor_capsid_protein"/>
</dbReference>
<sequence length="136" mass="15116">MPKFTVHTDGLESIKDKLAEGCTKAEHTVALQVKKDTSPFVPALTGDLDRRTKVDGPLIIYPGPQSRYLYNGKLMVDPETGSSYARKGTTKVLTDKNLVFNKAMHAQAQDHWFEASKAENLGKWIRVADKAVKDDL</sequence>
<dbReference type="Pfam" id="PF11114">
    <property type="entry name" value="Minor_capsid_2"/>
    <property type="match status" value="1"/>
</dbReference>
<dbReference type="GeneID" id="93229122"/>
<evidence type="ECO:0000313" key="1">
    <source>
        <dbReference type="EMBL" id="PVY47063.1"/>
    </source>
</evidence>
<dbReference type="RefSeq" id="WP_116722495.1">
    <property type="nucleotide sequence ID" value="NZ_CP011524.1"/>
</dbReference>
<dbReference type="OrthoDB" id="1846398at2"/>
<proteinExistence type="predicted"/>
<protein>
    <submittedName>
        <fullName evidence="1">Minor capsid protein</fullName>
    </submittedName>
</protein>
<comment type="caution">
    <text evidence="1">The sequence shown here is derived from an EMBL/GenBank/DDBJ whole genome shotgun (WGS) entry which is preliminary data.</text>
</comment>
<organism evidence="1 2">
    <name type="scientific">Intestinimonas butyriciproducens</name>
    <dbReference type="NCBI Taxonomy" id="1297617"/>
    <lineage>
        <taxon>Bacteria</taxon>
        <taxon>Bacillati</taxon>
        <taxon>Bacillota</taxon>
        <taxon>Clostridia</taxon>
        <taxon>Eubacteriales</taxon>
        <taxon>Intestinimonas</taxon>
    </lineage>
</organism>
<dbReference type="AlphaFoldDB" id="A0A2U1BEM0"/>
<evidence type="ECO:0000313" key="2">
    <source>
        <dbReference type="Proteomes" id="UP000245778"/>
    </source>
</evidence>
<name>A0A2U1BEM0_9FIRM</name>
<gene>
    <name evidence="1" type="ORF">C7373_11166</name>
</gene>